<accession>A0A3R5UVB0</accession>
<dbReference type="Gene3D" id="3.40.50.2000">
    <property type="entry name" value="Glycogen Phosphorylase B"/>
    <property type="match status" value="2"/>
</dbReference>
<dbReference type="CDD" id="cd03789">
    <property type="entry name" value="GT9_LPS_heptosyltransferase"/>
    <property type="match status" value="1"/>
</dbReference>
<evidence type="ECO:0000256" key="1">
    <source>
        <dbReference type="ARBA" id="ARBA00022676"/>
    </source>
</evidence>
<dbReference type="PANTHER" id="PTHR30160:SF1">
    <property type="entry name" value="LIPOPOLYSACCHARIDE 1,2-N-ACETYLGLUCOSAMINETRANSFERASE-RELATED"/>
    <property type="match status" value="1"/>
</dbReference>
<dbReference type="InterPro" id="IPR002201">
    <property type="entry name" value="Glyco_trans_9"/>
</dbReference>
<name>A0A3R5UVB0_9BACT</name>
<dbReference type="RefSeq" id="WP_128466855.1">
    <property type="nucleotide sequence ID" value="NZ_CP035108.1"/>
</dbReference>
<evidence type="ECO:0000313" key="3">
    <source>
        <dbReference type="EMBL" id="QAR33569.1"/>
    </source>
</evidence>
<dbReference type="KEGG" id="gtl:EP073_09195"/>
<keyword evidence="2 3" id="KW-0808">Transferase</keyword>
<dbReference type="InterPro" id="IPR051199">
    <property type="entry name" value="LPS_LOS_Heptosyltrfase"/>
</dbReference>
<evidence type="ECO:0000256" key="2">
    <source>
        <dbReference type="ARBA" id="ARBA00022679"/>
    </source>
</evidence>
<protein>
    <submittedName>
        <fullName evidence="3">Lipopolysaccharide heptosyltransferase family protein</fullName>
    </submittedName>
</protein>
<dbReference type="GO" id="GO:0005829">
    <property type="term" value="C:cytosol"/>
    <property type="evidence" value="ECO:0007669"/>
    <property type="project" value="TreeGrafter"/>
</dbReference>
<dbReference type="OrthoDB" id="9760688at2"/>
<keyword evidence="4" id="KW-1185">Reference proteome</keyword>
<dbReference type="Proteomes" id="UP000287502">
    <property type="component" value="Chromosome"/>
</dbReference>
<dbReference type="SUPFAM" id="SSF53756">
    <property type="entry name" value="UDP-Glycosyltransferase/glycogen phosphorylase"/>
    <property type="match status" value="1"/>
</dbReference>
<dbReference type="EMBL" id="CP035108">
    <property type="protein sequence ID" value="QAR33569.1"/>
    <property type="molecule type" value="Genomic_DNA"/>
</dbReference>
<proteinExistence type="predicted"/>
<gene>
    <name evidence="3" type="ORF">EP073_09195</name>
</gene>
<organism evidence="3 4">
    <name type="scientific">Geovibrio thiophilus</name>
    <dbReference type="NCBI Taxonomy" id="139438"/>
    <lineage>
        <taxon>Bacteria</taxon>
        <taxon>Pseudomonadati</taxon>
        <taxon>Deferribacterota</taxon>
        <taxon>Deferribacteres</taxon>
        <taxon>Deferribacterales</taxon>
        <taxon>Geovibrionaceae</taxon>
        <taxon>Geovibrio</taxon>
    </lineage>
</organism>
<keyword evidence="1" id="KW-0328">Glycosyltransferase</keyword>
<dbReference type="GO" id="GO:0009244">
    <property type="term" value="P:lipopolysaccharide core region biosynthetic process"/>
    <property type="evidence" value="ECO:0007669"/>
    <property type="project" value="TreeGrafter"/>
</dbReference>
<evidence type="ECO:0000313" key="4">
    <source>
        <dbReference type="Proteomes" id="UP000287502"/>
    </source>
</evidence>
<reference evidence="3 4" key="1">
    <citation type="submission" date="2019-01" db="EMBL/GenBank/DDBJ databases">
        <title>Geovibrio thiophilus DSM 11263, complete genome.</title>
        <authorList>
            <person name="Spring S."/>
            <person name="Bunk B."/>
            <person name="Sproer C."/>
        </authorList>
    </citation>
    <scope>NUCLEOTIDE SEQUENCE [LARGE SCALE GENOMIC DNA]</scope>
    <source>
        <strain evidence="3 4">DSM 11263</strain>
    </source>
</reference>
<dbReference type="Pfam" id="PF01075">
    <property type="entry name" value="Glyco_transf_9"/>
    <property type="match status" value="1"/>
</dbReference>
<sequence>MKFLLIQLYQTGDVVLTTHIPREIKKIYPDSEIDFLTFQANKPVLENSQYLRNIITTDRKSGLKGFLKSIIQIRRNRYDAVLDFMNNPRTALMSFFSGAEKTVGYATSRRKRFYNTLAPRLGGRPGETKLSLLAPFINDFRPENHNTRPELFTSDSADIKAAEVLHSFGIKDSDFIVTMSPTHKRDTRRWKIRHFMDTAVFLTGKYNAKVILTYGPGEKEYILNNVPMMPENVFLMPQLSLGEFTALIKRAKLHIGNDSAPHHIATAFKIPTFIIIGSSHTSWVFNSPEHTYITKGLDCQPCGKSVCAKGEEIPCMENLTADDIMPALERFINNAVRL</sequence>
<dbReference type="AlphaFoldDB" id="A0A3R5UVB0"/>
<dbReference type="PANTHER" id="PTHR30160">
    <property type="entry name" value="TETRAACYLDISACCHARIDE 4'-KINASE-RELATED"/>
    <property type="match status" value="1"/>
</dbReference>
<dbReference type="GO" id="GO:0008713">
    <property type="term" value="F:ADP-heptose-lipopolysaccharide heptosyltransferase activity"/>
    <property type="evidence" value="ECO:0007669"/>
    <property type="project" value="TreeGrafter"/>
</dbReference>